<dbReference type="EMBL" id="CP090168">
    <property type="protein sequence ID" value="UJO18655.1"/>
    <property type="molecule type" value="Genomic_DNA"/>
</dbReference>
<evidence type="ECO:0000256" key="1">
    <source>
        <dbReference type="SAM" id="MobiDB-lite"/>
    </source>
</evidence>
<accession>A0A9Q8UQE9</accession>
<dbReference type="Proteomes" id="UP000756132">
    <property type="component" value="Chromosome 6"/>
</dbReference>
<protein>
    <submittedName>
        <fullName evidence="2">Uncharacterized protein</fullName>
    </submittedName>
</protein>
<proteinExistence type="predicted"/>
<reference evidence="2" key="2">
    <citation type="journal article" date="2022" name="Microb. Genom.">
        <title>A chromosome-scale genome assembly of the tomato pathogen Cladosporium fulvum reveals a compartmentalized genome architecture and the presence of a dispensable chromosome.</title>
        <authorList>
            <person name="Zaccaron A.Z."/>
            <person name="Chen L.H."/>
            <person name="Samaras A."/>
            <person name="Stergiopoulos I."/>
        </authorList>
    </citation>
    <scope>NUCLEOTIDE SEQUENCE</scope>
    <source>
        <strain evidence="2">Race5_Kim</strain>
    </source>
</reference>
<evidence type="ECO:0000313" key="2">
    <source>
        <dbReference type="EMBL" id="UJO18655.1"/>
    </source>
</evidence>
<reference evidence="2" key="1">
    <citation type="submission" date="2021-12" db="EMBL/GenBank/DDBJ databases">
        <authorList>
            <person name="Zaccaron A."/>
            <person name="Stergiopoulos I."/>
        </authorList>
    </citation>
    <scope>NUCLEOTIDE SEQUENCE</scope>
    <source>
        <strain evidence="2">Race5_Kim</strain>
    </source>
</reference>
<evidence type="ECO:0000313" key="3">
    <source>
        <dbReference type="Proteomes" id="UP000756132"/>
    </source>
</evidence>
<name>A0A9Q8UQE9_PASFU</name>
<dbReference type="GeneID" id="71987631"/>
<dbReference type="RefSeq" id="XP_047763021.1">
    <property type="nucleotide sequence ID" value="XM_047906901.1"/>
</dbReference>
<dbReference type="AlphaFoldDB" id="A0A9Q8UQE9"/>
<feature type="compositionally biased region" description="Basic residues" evidence="1">
    <location>
        <begin position="7"/>
        <end position="19"/>
    </location>
</feature>
<keyword evidence="3" id="KW-1185">Reference proteome</keyword>
<feature type="region of interest" description="Disordered" evidence="1">
    <location>
        <begin position="1"/>
        <end position="35"/>
    </location>
</feature>
<sequence>MAPRTRSATKAKKATRKSRAPTYYGSDGESELELYSDDEIADDEDEEDDADYVDLFAGRTKAEIISSKNFN</sequence>
<organism evidence="2 3">
    <name type="scientific">Passalora fulva</name>
    <name type="common">Tomato leaf mold</name>
    <name type="synonym">Cladosporium fulvum</name>
    <dbReference type="NCBI Taxonomy" id="5499"/>
    <lineage>
        <taxon>Eukaryota</taxon>
        <taxon>Fungi</taxon>
        <taxon>Dikarya</taxon>
        <taxon>Ascomycota</taxon>
        <taxon>Pezizomycotina</taxon>
        <taxon>Dothideomycetes</taxon>
        <taxon>Dothideomycetidae</taxon>
        <taxon>Mycosphaerellales</taxon>
        <taxon>Mycosphaerellaceae</taxon>
        <taxon>Fulvia</taxon>
    </lineage>
</organism>
<gene>
    <name evidence="2" type="ORF">CLAFUR5_07753</name>
</gene>
<dbReference type="KEGG" id="ffu:CLAFUR5_07753"/>